<sequence length="478" mass="52886">MSFNTGAAIAATSNHESDMGESGNNQPLRCLRRILAEQSHLFACGGNIPIRDPKSLGEVGVPSERKESNPITIRWDLDGTSDNQACAKLSLPPVQDTEAGLDRLLQHSQPATFGRGGQDVYDESYRKALQMDPTAFCTTFDPYSVGIIDAVAQVLLPSVSDSITHRGVRAELYKLNIYSGPSGRFKPHVDTPRSASQFGSLVVCLPAAHEGGQLQVRHKGQEMTFDWSTNQDSPAHPTIRWAAFYSDCEHEVLEVTSGHRLTLTYNLHAVRGAGRLTGVSPTLDPVYLPLFQALKEVLSKDPIGGQGGTLGFWCSHAYAYNHTKESPLPATLKGVDAVLWESFQALGLNPQIAPVIRMNEGIREMFSDWYDDPDLEYPWAIRRREKLPSTMPSEWIIGYKFGVHVDSNYETASLDDYHETYQGWGSYSREPVHWLTTPKESEIQLIYTAYGNQAIAEAMYSNCAILVNIPPHGKEMAA</sequence>
<comment type="similarity">
    <text evidence="1">Belongs to the iron/ascorbate-dependent oxidoreductase family.</text>
</comment>
<dbReference type="AlphaFoldDB" id="A0A066XRU9"/>
<comment type="caution">
    <text evidence="4">The sequence shown here is derived from an EMBL/GenBank/DDBJ whole genome shotgun (WGS) entry which is preliminary data.</text>
</comment>
<keyword evidence="1" id="KW-0560">Oxidoreductase</keyword>
<evidence type="ECO:0000259" key="3">
    <source>
        <dbReference type="PROSITE" id="PS51471"/>
    </source>
</evidence>
<dbReference type="PANTHER" id="PTHR33099">
    <property type="entry name" value="FE2OG DIOXYGENASE DOMAIN-CONTAINING PROTEIN"/>
    <property type="match status" value="1"/>
</dbReference>
<evidence type="ECO:0000256" key="1">
    <source>
        <dbReference type="RuleBase" id="RU003682"/>
    </source>
</evidence>
<reference evidence="5" key="1">
    <citation type="journal article" date="2014" name="Genome Announc.">
        <title>Draft genome sequence of Colletotrichum sublineola, a destructive pathogen of cultivated sorghum.</title>
        <authorList>
            <person name="Baroncelli R."/>
            <person name="Sanz-Martin J.M."/>
            <person name="Rech G.E."/>
            <person name="Sukno S.A."/>
            <person name="Thon M.R."/>
        </authorList>
    </citation>
    <scope>NUCLEOTIDE SEQUENCE [LARGE SCALE GENOMIC DNA]</scope>
    <source>
        <strain evidence="5">TX430BB</strain>
    </source>
</reference>
<gene>
    <name evidence="4" type="ORF">CSUB01_12011</name>
</gene>
<dbReference type="PROSITE" id="PS51471">
    <property type="entry name" value="FE2OG_OXY"/>
    <property type="match status" value="1"/>
</dbReference>
<dbReference type="Pfam" id="PF13640">
    <property type="entry name" value="2OG-FeII_Oxy_3"/>
    <property type="match status" value="1"/>
</dbReference>
<protein>
    <submittedName>
        <fullName evidence="4">Putative oxidoreductase</fullName>
    </submittedName>
</protein>
<feature type="domain" description="Fe2OG dioxygenase" evidence="3">
    <location>
        <begin position="164"/>
        <end position="269"/>
    </location>
</feature>
<keyword evidence="5" id="KW-1185">Reference proteome</keyword>
<keyword evidence="1" id="KW-0408">Iron</keyword>
<dbReference type="EMBL" id="JMSE01000157">
    <property type="protein sequence ID" value="KDN71582.1"/>
    <property type="molecule type" value="Genomic_DNA"/>
</dbReference>
<proteinExistence type="inferred from homology"/>
<evidence type="ECO:0000256" key="2">
    <source>
        <dbReference type="SAM" id="MobiDB-lite"/>
    </source>
</evidence>
<dbReference type="PANTHER" id="PTHR33099:SF7">
    <property type="entry name" value="MYND-TYPE DOMAIN-CONTAINING PROTEIN"/>
    <property type="match status" value="1"/>
</dbReference>
<feature type="region of interest" description="Disordered" evidence="2">
    <location>
        <begin position="1"/>
        <end position="24"/>
    </location>
</feature>
<organism evidence="4 5">
    <name type="scientific">Colletotrichum sublineola</name>
    <name type="common">Sorghum anthracnose fungus</name>
    <dbReference type="NCBI Taxonomy" id="1173701"/>
    <lineage>
        <taxon>Eukaryota</taxon>
        <taxon>Fungi</taxon>
        <taxon>Dikarya</taxon>
        <taxon>Ascomycota</taxon>
        <taxon>Pezizomycotina</taxon>
        <taxon>Sordariomycetes</taxon>
        <taxon>Hypocreomycetidae</taxon>
        <taxon>Glomerellales</taxon>
        <taxon>Glomerellaceae</taxon>
        <taxon>Colletotrichum</taxon>
        <taxon>Colletotrichum graminicola species complex</taxon>
    </lineage>
</organism>
<keyword evidence="1" id="KW-0479">Metal-binding</keyword>
<dbReference type="Gene3D" id="2.60.120.620">
    <property type="entry name" value="q2cbj1_9rhob like domain"/>
    <property type="match status" value="1"/>
</dbReference>
<dbReference type="eggNOG" id="ENOG502S98I">
    <property type="taxonomic scope" value="Eukaryota"/>
</dbReference>
<evidence type="ECO:0000313" key="5">
    <source>
        <dbReference type="Proteomes" id="UP000027238"/>
    </source>
</evidence>
<accession>A0A066XRU9</accession>
<dbReference type="OrthoDB" id="27483at2759"/>
<dbReference type="GO" id="GO:0046872">
    <property type="term" value="F:metal ion binding"/>
    <property type="evidence" value="ECO:0007669"/>
    <property type="project" value="UniProtKB-KW"/>
</dbReference>
<dbReference type="GO" id="GO:0016491">
    <property type="term" value="F:oxidoreductase activity"/>
    <property type="evidence" value="ECO:0007669"/>
    <property type="project" value="UniProtKB-KW"/>
</dbReference>
<dbReference type="InterPro" id="IPR005123">
    <property type="entry name" value="Oxoglu/Fe-dep_dioxygenase_dom"/>
</dbReference>
<evidence type="ECO:0000313" key="4">
    <source>
        <dbReference type="EMBL" id="KDN71582.1"/>
    </source>
</evidence>
<dbReference type="HOGENOM" id="CLU_019613_1_1_1"/>
<name>A0A066XRU9_COLSU</name>
<dbReference type="Proteomes" id="UP000027238">
    <property type="component" value="Unassembled WGS sequence"/>
</dbReference>
<dbReference type="OMA" id="GFFCSHA"/>
<dbReference type="STRING" id="1173701.A0A066XRU9"/>
<dbReference type="InterPro" id="IPR044862">
    <property type="entry name" value="Pro_4_hyd_alph_FE2OG_OXY"/>
</dbReference>